<name>A0A6S6MFD1_9ADEN</name>
<reference evidence="1" key="1">
    <citation type="submission" date="2020-06" db="EMBL/GenBank/DDBJ databases">
        <title>Establishment of efficient and simple reverse genetics systems for canine adenoviruses (CAVs) using bacterial artificial chromosomes (BACs).</title>
        <authorList>
            <person name="Matsugo H."/>
            <person name="Kobayashi-Kitamura T."/>
            <person name="Kamiki H."/>
            <person name="Ishida H."/>
            <person name="Takenaka-Uema A."/>
            <person name="Murakami S."/>
            <person name="Horimoto T."/>
        </authorList>
    </citation>
    <scope>NUCLEOTIDE SEQUENCE [LARGE SCALE GENOMIC DNA]</scope>
    <source>
        <strain evidence="1">A2</strain>
    </source>
</reference>
<dbReference type="Proteomes" id="UP000509681">
    <property type="component" value="Segment"/>
</dbReference>
<protein>
    <submittedName>
        <fullName evidence="1">E4 ORF B</fullName>
    </submittedName>
</protein>
<evidence type="ECO:0000313" key="1">
    <source>
        <dbReference type="EMBL" id="BCG66254.1"/>
    </source>
</evidence>
<sequence>MLSGVLLFCRMAAGAAYFYECNITLKDHLVAIIRDQDRETDLCRGVSMLLQSIFNLRAVRRLSSHSGPLIVTSIVYTSPNSMCTLLKEEVESLIKVYIRGWIEGLGCGIDEDLHMQWLNEVKVHFFSC</sequence>
<dbReference type="EMBL" id="LC557011">
    <property type="protein sequence ID" value="BCG66254.1"/>
    <property type="molecule type" value="Genomic_DNA"/>
</dbReference>
<accession>A0A6S6MFD1</accession>
<organism evidence="1">
    <name type="scientific">Canine mastadenovirus A</name>
    <dbReference type="NCBI Taxonomy" id="10537"/>
    <lineage>
        <taxon>Viruses</taxon>
        <taxon>Varidnaviria</taxon>
        <taxon>Bamfordvirae</taxon>
        <taxon>Preplasmiviricota</taxon>
        <taxon>Polisuviricotina</taxon>
        <taxon>Pharingeaviricetes</taxon>
        <taxon>Rowavirales</taxon>
        <taxon>Adenoviridae</taxon>
        <taxon>Mastadenovirus</taxon>
        <taxon>Mastadenovirus canidae</taxon>
    </lineage>
</organism>
<proteinExistence type="predicted"/>